<organism evidence="1 2">
    <name type="scientific">Enterococcus lemanii</name>
    <dbReference type="NCBI Taxonomy" id="1159752"/>
    <lineage>
        <taxon>Bacteria</taxon>
        <taxon>Bacillati</taxon>
        <taxon>Bacillota</taxon>
        <taxon>Bacilli</taxon>
        <taxon>Lactobacillales</taxon>
        <taxon>Enterococcaceae</taxon>
        <taxon>Enterococcus</taxon>
    </lineage>
</organism>
<evidence type="ECO:0000313" key="1">
    <source>
        <dbReference type="EMBL" id="MFC4720044.1"/>
    </source>
</evidence>
<dbReference type="Proteomes" id="UP001595969">
    <property type="component" value="Unassembled WGS sequence"/>
</dbReference>
<evidence type="ECO:0008006" key="3">
    <source>
        <dbReference type="Google" id="ProtNLM"/>
    </source>
</evidence>
<protein>
    <recommendedName>
        <fullName evidence="3">FAD-binding FR-type domain-containing protein</fullName>
    </recommendedName>
</protein>
<keyword evidence="2" id="KW-1185">Reference proteome</keyword>
<proteinExistence type="predicted"/>
<dbReference type="RefSeq" id="WP_204654454.1">
    <property type="nucleotide sequence ID" value="NZ_JAFBFD010000028.1"/>
</dbReference>
<reference evidence="2" key="1">
    <citation type="journal article" date="2019" name="Int. J. Syst. Evol. Microbiol.">
        <title>The Global Catalogue of Microorganisms (GCM) 10K type strain sequencing project: providing services to taxonomists for standard genome sequencing and annotation.</title>
        <authorList>
            <consortium name="The Broad Institute Genomics Platform"/>
            <consortium name="The Broad Institute Genome Sequencing Center for Infectious Disease"/>
            <person name="Wu L."/>
            <person name="Ma J."/>
        </authorList>
    </citation>
    <scope>NUCLEOTIDE SEQUENCE [LARGE SCALE GENOMIC DNA]</scope>
    <source>
        <strain evidence="2">CGMCC 1.19032</strain>
    </source>
</reference>
<evidence type="ECO:0000313" key="2">
    <source>
        <dbReference type="Proteomes" id="UP001595969"/>
    </source>
</evidence>
<name>A0ABV9MY26_9ENTE</name>
<dbReference type="EMBL" id="JBHSGS010000054">
    <property type="protein sequence ID" value="MFC4720044.1"/>
    <property type="molecule type" value="Genomic_DNA"/>
</dbReference>
<gene>
    <name evidence="1" type="ORF">ACFO5I_09930</name>
</gene>
<comment type="caution">
    <text evidence="1">The sequence shown here is derived from an EMBL/GenBank/DDBJ whole genome shotgun (WGS) entry which is preliminary data.</text>
</comment>
<sequence>MFEMIVKKIVLENYRDRFFQVIYLETPQKQVFSFKVNKKIDLTEFKEKDKVLVTFSITKKGISNTPYFFINSIKHVILKGADS</sequence>
<accession>A0ABV9MY26</accession>